<dbReference type="Proteomes" id="UP001304895">
    <property type="component" value="Unassembled WGS sequence"/>
</dbReference>
<proteinExistence type="predicted"/>
<keyword evidence="1" id="KW-1133">Transmembrane helix</keyword>
<keyword evidence="3" id="KW-1185">Reference proteome</keyword>
<comment type="caution">
    <text evidence="2">The sequence shown here is derived from an EMBL/GenBank/DDBJ whole genome shotgun (WGS) entry which is preliminary data.</text>
</comment>
<keyword evidence="1" id="KW-0812">Transmembrane</keyword>
<keyword evidence="1" id="KW-0472">Membrane</keyword>
<evidence type="ECO:0000313" key="3">
    <source>
        <dbReference type="Proteomes" id="UP001304895"/>
    </source>
</evidence>
<sequence>MALAGFSFYTFFTGPTRLYYAKEHAYAREPNHNYSKEHAYTGPIYKLSRLLLPLPFTASAAVIFLLIVSYSVRIIDERLVASSNKSLVFGKCYLKGDVRIELWHTLPDFLFRLLTNNDPRSSQFCKKLREYNNLFAFTSVKVNET</sequence>
<accession>A0AAN6ZG21</accession>
<name>A0AAN6ZG21_9PEZI</name>
<protein>
    <submittedName>
        <fullName evidence="2">Uncharacterized protein</fullName>
    </submittedName>
</protein>
<evidence type="ECO:0000256" key="1">
    <source>
        <dbReference type="SAM" id="Phobius"/>
    </source>
</evidence>
<gene>
    <name evidence="2" type="ORF">BT67DRAFT_432355</name>
</gene>
<reference evidence="2" key="2">
    <citation type="submission" date="2023-05" db="EMBL/GenBank/DDBJ databases">
        <authorList>
            <consortium name="Lawrence Berkeley National Laboratory"/>
            <person name="Steindorff A."/>
            <person name="Hensen N."/>
            <person name="Bonometti L."/>
            <person name="Westerberg I."/>
            <person name="Brannstrom I.O."/>
            <person name="Guillou S."/>
            <person name="Cros-Aarteil S."/>
            <person name="Calhoun S."/>
            <person name="Haridas S."/>
            <person name="Kuo A."/>
            <person name="Mondo S."/>
            <person name="Pangilinan J."/>
            <person name="Riley R."/>
            <person name="Labutti K."/>
            <person name="Andreopoulos B."/>
            <person name="Lipzen A."/>
            <person name="Chen C."/>
            <person name="Yanf M."/>
            <person name="Daum C."/>
            <person name="Ng V."/>
            <person name="Clum A."/>
            <person name="Ohm R."/>
            <person name="Martin F."/>
            <person name="Silar P."/>
            <person name="Natvig D."/>
            <person name="Lalanne C."/>
            <person name="Gautier V."/>
            <person name="Ament-Velasquez S.L."/>
            <person name="Kruys A."/>
            <person name="Hutchinson M.I."/>
            <person name="Powell A.J."/>
            <person name="Barry K."/>
            <person name="Miller A.N."/>
            <person name="Grigoriev I.V."/>
            <person name="Debuchy R."/>
            <person name="Gladieux P."/>
            <person name="Thoren M.H."/>
            <person name="Johannesson H."/>
        </authorList>
    </citation>
    <scope>NUCLEOTIDE SEQUENCE</scope>
    <source>
        <strain evidence="2">CBS 123565</strain>
    </source>
</reference>
<dbReference type="EMBL" id="MU853403">
    <property type="protein sequence ID" value="KAK4136508.1"/>
    <property type="molecule type" value="Genomic_DNA"/>
</dbReference>
<evidence type="ECO:0000313" key="2">
    <source>
        <dbReference type="EMBL" id="KAK4136508.1"/>
    </source>
</evidence>
<dbReference type="AlphaFoldDB" id="A0AAN6ZG21"/>
<reference evidence="2" key="1">
    <citation type="journal article" date="2023" name="Mol. Phylogenet. Evol.">
        <title>Genome-scale phylogeny and comparative genomics of the fungal order Sordariales.</title>
        <authorList>
            <person name="Hensen N."/>
            <person name="Bonometti L."/>
            <person name="Westerberg I."/>
            <person name="Brannstrom I.O."/>
            <person name="Guillou S."/>
            <person name="Cros-Aarteil S."/>
            <person name="Calhoun S."/>
            <person name="Haridas S."/>
            <person name="Kuo A."/>
            <person name="Mondo S."/>
            <person name="Pangilinan J."/>
            <person name="Riley R."/>
            <person name="LaButti K."/>
            <person name="Andreopoulos B."/>
            <person name="Lipzen A."/>
            <person name="Chen C."/>
            <person name="Yan M."/>
            <person name="Daum C."/>
            <person name="Ng V."/>
            <person name="Clum A."/>
            <person name="Steindorff A."/>
            <person name="Ohm R.A."/>
            <person name="Martin F."/>
            <person name="Silar P."/>
            <person name="Natvig D.O."/>
            <person name="Lalanne C."/>
            <person name="Gautier V."/>
            <person name="Ament-Velasquez S.L."/>
            <person name="Kruys A."/>
            <person name="Hutchinson M.I."/>
            <person name="Powell A.J."/>
            <person name="Barry K."/>
            <person name="Miller A.N."/>
            <person name="Grigoriev I.V."/>
            <person name="Debuchy R."/>
            <person name="Gladieux P."/>
            <person name="Hiltunen Thoren M."/>
            <person name="Johannesson H."/>
        </authorList>
    </citation>
    <scope>NUCLEOTIDE SEQUENCE</scope>
    <source>
        <strain evidence="2">CBS 123565</strain>
    </source>
</reference>
<feature type="transmembrane region" description="Helical" evidence="1">
    <location>
        <begin position="50"/>
        <end position="72"/>
    </location>
</feature>
<organism evidence="2 3">
    <name type="scientific">Trichocladium antarcticum</name>
    <dbReference type="NCBI Taxonomy" id="1450529"/>
    <lineage>
        <taxon>Eukaryota</taxon>
        <taxon>Fungi</taxon>
        <taxon>Dikarya</taxon>
        <taxon>Ascomycota</taxon>
        <taxon>Pezizomycotina</taxon>
        <taxon>Sordariomycetes</taxon>
        <taxon>Sordariomycetidae</taxon>
        <taxon>Sordariales</taxon>
        <taxon>Chaetomiaceae</taxon>
        <taxon>Trichocladium</taxon>
    </lineage>
</organism>